<evidence type="ECO:0000259" key="13">
    <source>
        <dbReference type="Pfam" id="PF07715"/>
    </source>
</evidence>
<dbReference type="Proteomes" id="UP000078358">
    <property type="component" value="Unassembled WGS sequence"/>
</dbReference>
<protein>
    <submittedName>
        <fullName evidence="14">TonB-dependent receptor</fullName>
    </submittedName>
</protein>
<keyword evidence="8 9" id="KW-0998">Cell outer membrane</keyword>
<keyword evidence="11" id="KW-0732">Signal</keyword>
<sequence length="706" mass="76939">MRFVKTQLAAAVFVAVSSLAYAEEVAHLGVVSVVAENAGAKSRTNVVTLQDLNKGTKEDLRGVLSAEPAINFGGGTGGTSQWTTIRGMGQDQIDIKVDNTYSDTQLFHHQSRFMLDPSLIKRIDVRKGAGSASAGIGATSGSIEATTVDAQDLLREGQEFGFKLNAGVSSNKGHSQGASVYGKSGAFDALLSGNWETAENYKGGKGYTNKEGSDTVKNSALGQRGLLAKLGFDINENNRLVLSHRQERYHGERALREEFDFSQDWATAETLTKEKEKQGYTLGARAGVGRSGKPTYYLLDKNGATVANDENNQPRYRITTQNTTNLEWISKNLGFITELKANAYVMEKSREETDSHSKTKVTTKGANINFDSEIGSNHLVKYGVNYRHQEGKPNSIEAFAKNRRTGALEATGVTNRQEKEDIGVYAEGIWGFGPVTMTTGLRYDHFDFKANNGKKASDGEFNPSVGLIWEVATGFSLNTNLNYATRSPRLYEVALSGSGVRSVADNLKAEKARNTEIGFNYDYNDQISLNGSYFWQKVKDAHAVLNNTIVNSALVRNHGYELGAAYKQGGFKFRLGVADSKPETYTFNGASLDSTVYAVATGRTWTAAISYKFEQPSLEIGWKGRFVEGETGTPSRGSNAASTNVKQAGYGVNDFYASWEANKNLTLNFAVNNAFNKNYKSHSQRAGASSLAGAGRDFRLKADYTF</sequence>
<accession>A0A179D073</accession>
<organism evidence="14 15">
    <name type="scientific">Bibersteinia trehalosi Y31</name>
    <dbReference type="NCBI Taxonomy" id="1261658"/>
    <lineage>
        <taxon>Bacteria</taxon>
        <taxon>Pseudomonadati</taxon>
        <taxon>Pseudomonadota</taxon>
        <taxon>Gammaproteobacteria</taxon>
        <taxon>Pasteurellales</taxon>
        <taxon>Pasteurellaceae</taxon>
        <taxon>Bibersteinia</taxon>
    </lineage>
</organism>
<dbReference type="InterPro" id="IPR037066">
    <property type="entry name" value="Plug_dom_sf"/>
</dbReference>
<keyword evidence="6 10" id="KW-0798">TonB box</keyword>
<evidence type="ECO:0000256" key="6">
    <source>
        <dbReference type="ARBA" id="ARBA00023077"/>
    </source>
</evidence>
<dbReference type="AlphaFoldDB" id="A0A179D073"/>
<evidence type="ECO:0000256" key="10">
    <source>
        <dbReference type="RuleBase" id="RU003357"/>
    </source>
</evidence>
<dbReference type="EMBL" id="JACI01000001">
    <property type="protein sequence ID" value="OAQ15575.1"/>
    <property type="molecule type" value="Genomic_DNA"/>
</dbReference>
<dbReference type="InterPro" id="IPR039426">
    <property type="entry name" value="TonB-dep_rcpt-like"/>
</dbReference>
<feature type="domain" description="TonB-dependent receptor plug" evidence="13">
    <location>
        <begin position="42"/>
        <end position="141"/>
    </location>
</feature>
<keyword evidence="7 9" id="KW-0472">Membrane</keyword>
<evidence type="ECO:0000259" key="12">
    <source>
        <dbReference type="Pfam" id="PF00593"/>
    </source>
</evidence>
<evidence type="ECO:0000256" key="7">
    <source>
        <dbReference type="ARBA" id="ARBA00023136"/>
    </source>
</evidence>
<feature type="chain" id="PRO_5008100213" evidence="11">
    <location>
        <begin position="23"/>
        <end position="706"/>
    </location>
</feature>
<evidence type="ECO:0000256" key="4">
    <source>
        <dbReference type="ARBA" id="ARBA00022452"/>
    </source>
</evidence>
<dbReference type="SUPFAM" id="SSF56935">
    <property type="entry name" value="Porins"/>
    <property type="match status" value="1"/>
</dbReference>
<dbReference type="InterPro" id="IPR012910">
    <property type="entry name" value="Plug_dom"/>
</dbReference>
<dbReference type="GO" id="GO:0015344">
    <property type="term" value="F:siderophore uptake transmembrane transporter activity"/>
    <property type="evidence" value="ECO:0007669"/>
    <property type="project" value="TreeGrafter"/>
</dbReference>
<evidence type="ECO:0000256" key="8">
    <source>
        <dbReference type="ARBA" id="ARBA00023237"/>
    </source>
</evidence>
<name>A0A179D073_BIBTR</name>
<dbReference type="Pfam" id="PF00593">
    <property type="entry name" value="TonB_dep_Rec_b-barrel"/>
    <property type="match status" value="1"/>
</dbReference>
<dbReference type="PATRIC" id="fig|1261658.3.peg.677"/>
<dbReference type="PANTHER" id="PTHR30069:SF41">
    <property type="entry name" value="HEME_HEMOPEXIN UTILIZATION PROTEIN C"/>
    <property type="match status" value="1"/>
</dbReference>
<feature type="signal peptide" evidence="11">
    <location>
        <begin position="1"/>
        <end position="22"/>
    </location>
</feature>
<evidence type="ECO:0000256" key="2">
    <source>
        <dbReference type="ARBA" id="ARBA00009810"/>
    </source>
</evidence>
<dbReference type="GO" id="GO:0009279">
    <property type="term" value="C:cell outer membrane"/>
    <property type="evidence" value="ECO:0007669"/>
    <property type="project" value="UniProtKB-SubCell"/>
</dbReference>
<keyword evidence="4 9" id="KW-1134">Transmembrane beta strand</keyword>
<keyword evidence="5 9" id="KW-0812">Transmembrane</keyword>
<evidence type="ECO:0000256" key="11">
    <source>
        <dbReference type="SAM" id="SignalP"/>
    </source>
</evidence>
<dbReference type="GO" id="GO:0044718">
    <property type="term" value="P:siderophore transmembrane transport"/>
    <property type="evidence" value="ECO:0007669"/>
    <property type="project" value="TreeGrafter"/>
</dbReference>
<evidence type="ECO:0000313" key="14">
    <source>
        <dbReference type="EMBL" id="OAQ15575.1"/>
    </source>
</evidence>
<comment type="similarity">
    <text evidence="2 9 10">Belongs to the TonB-dependent receptor family.</text>
</comment>
<keyword evidence="14" id="KW-0675">Receptor</keyword>
<evidence type="ECO:0000256" key="3">
    <source>
        <dbReference type="ARBA" id="ARBA00022448"/>
    </source>
</evidence>
<dbReference type="PANTHER" id="PTHR30069">
    <property type="entry name" value="TONB-DEPENDENT OUTER MEMBRANE RECEPTOR"/>
    <property type="match status" value="1"/>
</dbReference>
<evidence type="ECO:0000313" key="15">
    <source>
        <dbReference type="Proteomes" id="UP000078358"/>
    </source>
</evidence>
<dbReference type="RefSeq" id="WP_064318201.1">
    <property type="nucleotide sequence ID" value="NZ_JACI01000001.1"/>
</dbReference>
<dbReference type="CDD" id="cd01347">
    <property type="entry name" value="ligand_gated_channel"/>
    <property type="match status" value="1"/>
</dbReference>
<evidence type="ECO:0000256" key="9">
    <source>
        <dbReference type="PROSITE-ProRule" id="PRU01360"/>
    </source>
</evidence>
<dbReference type="PROSITE" id="PS52016">
    <property type="entry name" value="TONB_DEPENDENT_REC_3"/>
    <property type="match status" value="1"/>
</dbReference>
<dbReference type="Pfam" id="PF07715">
    <property type="entry name" value="Plug"/>
    <property type="match status" value="1"/>
</dbReference>
<evidence type="ECO:0000256" key="1">
    <source>
        <dbReference type="ARBA" id="ARBA00004571"/>
    </source>
</evidence>
<dbReference type="InterPro" id="IPR036942">
    <property type="entry name" value="Beta-barrel_TonB_sf"/>
</dbReference>
<feature type="domain" description="TonB-dependent receptor-like beta-barrel" evidence="12">
    <location>
        <begin position="282"/>
        <end position="673"/>
    </location>
</feature>
<gene>
    <name evidence="14" type="ORF">F480_03335</name>
</gene>
<comment type="subcellular location">
    <subcellularLocation>
        <location evidence="1 9">Cell outer membrane</location>
        <topology evidence="1 9">Multi-pass membrane protein</topology>
    </subcellularLocation>
</comment>
<dbReference type="Gene3D" id="2.40.170.20">
    <property type="entry name" value="TonB-dependent receptor, beta-barrel domain"/>
    <property type="match status" value="1"/>
</dbReference>
<comment type="caution">
    <text evidence="14">The sequence shown here is derived from an EMBL/GenBank/DDBJ whole genome shotgun (WGS) entry which is preliminary data.</text>
</comment>
<dbReference type="InterPro" id="IPR000531">
    <property type="entry name" value="Beta-barrel_TonB"/>
</dbReference>
<proteinExistence type="inferred from homology"/>
<reference evidence="14 15" key="1">
    <citation type="submission" date="2014-01" db="EMBL/GenBank/DDBJ databases">
        <authorList>
            <person name="Zuccon D."/>
        </authorList>
    </citation>
    <scope>NUCLEOTIDE SEQUENCE [LARGE SCALE GENOMIC DNA]</scope>
    <source>
        <strain evidence="14 15">Y31</strain>
    </source>
</reference>
<dbReference type="Gene3D" id="2.170.130.10">
    <property type="entry name" value="TonB-dependent receptor, plug domain"/>
    <property type="match status" value="1"/>
</dbReference>
<keyword evidence="3 9" id="KW-0813">Transport</keyword>
<evidence type="ECO:0000256" key="5">
    <source>
        <dbReference type="ARBA" id="ARBA00022692"/>
    </source>
</evidence>